<evidence type="ECO:0000256" key="5">
    <source>
        <dbReference type="ARBA" id="ARBA00022989"/>
    </source>
</evidence>
<organism evidence="9 10">
    <name type="scientific">Lithospermum erythrorhizon</name>
    <name type="common">Purple gromwell</name>
    <name type="synonym">Lithospermum officinale var. erythrorhizon</name>
    <dbReference type="NCBI Taxonomy" id="34254"/>
    <lineage>
        <taxon>Eukaryota</taxon>
        <taxon>Viridiplantae</taxon>
        <taxon>Streptophyta</taxon>
        <taxon>Embryophyta</taxon>
        <taxon>Tracheophyta</taxon>
        <taxon>Spermatophyta</taxon>
        <taxon>Magnoliopsida</taxon>
        <taxon>eudicotyledons</taxon>
        <taxon>Gunneridae</taxon>
        <taxon>Pentapetalae</taxon>
        <taxon>asterids</taxon>
        <taxon>lamiids</taxon>
        <taxon>Boraginales</taxon>
        <taxon>Boraginaceae</taxon>
        <taxon>Boraginoideae</taxon>
        <taxon>Lithospermeae</taxon>
        <taxon>Lithospermum</taxon>
    </lineage>
</organism>
<keyword evidence="6 7" id="KW-0472">Membrane</keyword>
<reference evidence="9 10" key="1">
    <citation type="submission" date="2024-01" db="EMBL/GenBank/DDBJ databases">
        <title>The complete chloroplast genome sequence of Lithospermum erythrorhizon: insights into the phylogenetic relationship among Boraginaceae species and the maternal lineages of purple gromwells.</title>
        <authorList>
            <person name="Okada T."/>
            <person name="Watanabe K."/>
        </authorList>
    </citation>
    <scope>NUCLEOTIDE SEQUENCE [LARGE SCALE GENOMIC DNA]</scope>
</reference>
<keyword evidence="5 7" id="KW-1133">Transmembrane helix</keyword>
<keyword evidence="10" id="KW-1185">Reference proteome</keyword>
<dbReference type="PANTHER" id="PTHR24223:SF462">
    <property type="entry name" value="ABC-TYPE XENOBIOTIC TRANSPORTER"/>
    <property type="match status" value="1"/>
</dbReference>
<comment type="caution">
    <text evidence="9">The sequence shown here is derived from an EMBL/GenBank/DDBJ whole genome shotgun (WGS) entry which is preliminary data.</text>
</comment>
<name>A0AAV3RDZ5_LITER</name>
<dbReference type="Gene3D" id="1.20.1560.10">
    <property type="entry name" value="ABC transporter type 1, transmembrane domain"/>
    <property type="match status" value="1"/>
</dbReference>
<dbReference type="AlphaFoldDB" id="A0AAV3RDZ5"/>
<accession>A0AAV3RDZ5</accession>
<dbReference type="PANTHER" id="PTHR24223">
    <property type="entry name" value="ATP-BINDING CASSETTE SUB-FAMILY C"/>
    <property type="match status" value="1"/>
</dbReference>
<evidence type="ECO:0000313" key="10">
    <source>
        <dbReference type="Proteomes" id="UP001454036"/>
    </source>
</evidence>
<evidence type="ECO:0000313" key="9">
    <source>
        <dbReference type="EMBL" id="GAA0174024.1"/>
    </source>
</evidence>
<sequence>MNYATVDAHKISEFSYWFHQIWTTGLQIVIALIIIYNTIGLATFPALFLVALSMLGNSPVAKLQHKYLTELMLAQDRMLKAIAEALTNMKVLKLYCWENHFKNVIQRLRQEEFNWLSLVQAQKGYYWSSPIIVSAATFWACYLFEVPLTTSNVFTFLATLRILQEPIRSIPHVLGLLIEAKVSFTLI</sequence>
<proteinExistence type="predicted"/>
<keyword evidence="4 9" id="KW-0067">ATP-binding</keyword>
<evidence type="ECO:0000256" key="7">
    <source>
        <dbReference type="SAM" id="Phobius"/>
    </source>
</evidence>
<keyword evidence="2 7" id="KW-0812">Transmembrane</keyword>
<evidence type="ECO:0000256" key="1">
    <source>
        <dbReference type="ARBA" id="ARBA00022448"/>
    </source>
</evidence>
<dbReference type="GO" id="GO:0140359">
    <property type="term" value="F:ABC-type transporter activity"/>
    <property type="evidence" value="ECO:0007669"/>
    <property type="project" value="InterPro"/>
</dbReference>
<protein>
    <submittedName>
        <fullName evidence="9">ATP-binding cassette</fullName>
    </submittedName>
</protein>
<feature type="domain" description="ABC transmembrane type-1" evidence="8">
    <location>
        <begin position="1"/>
        <end position="179"/>
    </location>
</feature>
<evidence type="ECO:0000259" key="8">
    <source>
        <dbReference type="PROSITE" id="PS50929"/>
    </source>
</evidence>
<keyword evidence="3" id="KW-0547">Nucleotide-binding</keyword>
<keyword evidence="1" id="KW-0813">Transport</keyword>
<dbReference type="InterPro" id="IPR050173">
    <property type="entry name" value="ABC_transporter_C-like"/>
</dbReference>
<dbReference type="Pfam" id="PF00664">
    <property type="entry name" value="ABC_membrane"/>
    <property type="match status" value="1"/>
</dbReference>
<evidence type="ECO:0000256" key="2">
    <source>
        <dbReference type="ARBA" id="ARBA00022692"/>
    </source>
</evidence>
<dbReference type="GO" id="GO:0005524">
    <property type="term" value="F:ATP binding"/>
    <property type="evidence" value="ECO:0007669"/>
    <property type="project" value="UniProtKB-KW"/>
</dbReference>
<evidence type="ECO:0000256" key="6">
    <source>
        <dbReference type="ARBA" id="ARBA00023136"/>
    </source>
</evidence>
<dbReference type="SUPFAM" id="SSF90123">
    <property type="entry name" value="ABC transporter transmembrane region"/>
    <property type="match status" value="1"/>
</dbReference>
<dbReference type="InterPro" id="IPR036640">
    <property type="entry name" value="ABC1_TM_sf"/>
</dbReference>
<dbReference type="Proteomes" id="UP001454036">
    <property type="component" value="Unassembled WGS sequence"/>
</dbReference>
<dbReference type="PROSITE" id="PS50929">
    <property type="entry name" value="ABC_TM1F"/>
    <property type="match status" value="1"/>
</dbReference>
<evidence type="ECO:0000256" key="4">
    <source>
        <dbReference type="ARBA" id="ARBA00022840"/>
    </source>
</evidence>
<dbReference type="GO" id="GO:0016020">
    <property type="term" value="C:membrane"/>
    <property type="evidence" value="ECO:0007669"/>
    <property type="project" value="InterPro"/>
</dbReference>
<feature type="transmembrane region" description="Helical" evidence="7">
    <location>
        <begin position="26"/>
        <end position="52"/>
    </location>
</feature>
<gene>
    <name evidence="9" type="ORF">LIER_43966</name>
</gene>
<evidence type="ECO:0000256" key="3">
    <source>
        <dbReference type="ARBA" id="ARBA00022741"/>
    </source>
</evidence>
<dbReference type="InterPro" id="IPR011527">
    <property type="entry name" value="ABC1_TM_dom"/>
</dbReference>
<dbReference type="EMBL" id="BAABME010042375">
    <property type="protein sequence ID" value="GAA0174024.1"/>
    <property type="molecule type" value="Genomic_DNA"/>
</dbReference>
<dbReference type="FunFam" id="1.20.1560.10:FF:000003">
    <property type="entry name" value="ABC transporter C family member 10"/>
    <property type="match status" value="1"/>
</dbReference>